<accession>A0A2A6Q0K3</accession>
<dbReference type="AlphaFoldDB" id="A0A2A6Q0K3"/>
<proteinExistence type="predicted"/>
<evidence type="ECO:0000313" key="1">
    <source>
        <dbReference type="EMBL" id="TJQ08530.1"/>
    </source>
</evidence>
<gene>
    <name evidence="1" type="ORF">C9Z68_23395</name>
</gene>
<dbReference type="Pfam" id="PF15943">
    <property type="entry name" value="YdaS_toxin"/>
    <property type="match status" value="1"/>
</dbReference>
<reference evidence="1 2" key="1">
    <citation type="submission" date="2018-12" db="EMBL/GenBank/DDBJ databases">
        <title>Food and Water Safety Consortium.</title>
        <authorList>
            <person name="Tyson S."/>
            <person name="Peterson C.-L."/>
            <person name="Olson A."/>
            <person name="Tyler S."/>
            <person name="Cabral J."/>
            <person name="Lynch T."/>
            <person name="Knox N."/>
            <person name="Van Domselaar G."/>
            <person name="Graham M."/>
        </authorList>
    </citation>
    <scope>NUCLEOTIDE SEQUENCE [LARGE SCALE GENOMIC DNA]</scope>
    <source>
        <strain evidence="1 2">FWSEC0118</strain>
    </source>
</reference>
<dbReference type="EMBL" id="RRGJ01000056">
    <property type="protein sequence ID" value="TJQ08530.1"/>
    <property type="molecule type" value="Genomic_DNA"/>
</dbReference>
<dbReference type="GO" id="GO:0003677">
    <property type="term" value="F:DNA binding"/>
    <property type="evidence" value="ECO:0007669"/>
    <property type="project" value="InterPro"/>
</dbReference>
<sequence>MKGNDYDKLRALIAQNAIARNLGVTPQAVNQWFSKNTIPARFVLRVCEVVAWKVTPHGLRPDLYPHPEDGIPDSLRKISNLSLARTEDGQSDSSEMSTR</sequence>
<dbReference type="SUPFAM" id="SSF47413">
    <property type="entry name" value="lambda repressor-like DNA-binding domains"/>
    <property type="match status" value="1"/>
</dbReference>
<name>A0A2A6Q0K3_ECOLX</name>
<protein>
    <submittedName>
        <fullName evidence="1">Cro/Cl family transcriptional regulator</fullName>
    </submittedName>
</protein>
<organism evidence="1 2">
    <name type="scientific">Escherichia coli</name>
    <dbReference type="NCBI Taxonomy" id="562"/>
    <lineage>
        <taxon>Bacteria</taxon>
        <taxon>Pseudomonadati</taxon>
        <taxon>Pseudomonadota</taxon>
        <taxon>Gammaproteobacteria</taxon>
        <taxon>Enterobacterales</taxon>
        <taxon>Enterobacteriaceae</taxon>
        <taxon>Escherichia</taxon>
    </lineage>
</organism>
<dbReference type="Proteomes" id="UP000309937">
    <property type="component" value="Unassembled WGS sequence"/>
</dbReference>
<comment type="caution">
    <text evidence="1">The sequence shown here is derived from an EMBL/GenBank/DDBJ whole genome shotgun (WGS) entry which is preliminary data.</text>
</comment>
<dbReference type="Gene3D" id="1.10.260.40">
    <property type="entry name" value="lambda repressor-like DNA-binding domains"/>
    <property type="match status" value="1"/>
</dbReference>
<dbReference type="RefSeq" id="WP_000677967.1">
    <property type="nucleotide sequence ID" value="NZ_BGAG01000178.1"/>
</dbReference>
<evidence type="ECO:0000313" key="2">
    <source>
        <dbReference type="Proteomes" id="UP000309937"/>
    </source>
</evidence>
<dbReference type="InterPro" id="IPR010982">
    <property type="entry name" value="Lambda_DNA-bd_dom_sf"/>
</dbReference>
<dbReference type="InterPro" id="IPR031856">
    <property type="entry name" value="YdaS_toxin-like"/>
</dbReference>